<gene>
    <name evidence="1" type="ORF">PQR01_36375</name>
</gene>
<organism evidence="1 2">
    <name type="scientific">Paraburkholderia rhynchosiae</name>
    <dbReference type="NCBI Taxonomy" id="487049"/>
    <lineage>
        <taxon>Bacteria</taxon>
        <taxon>Pseudomonadati</taxon>
        <taxon>Pseudomonadota</taxon>
        <taxon>Betaproteobacteria</taxon>
        <taxon>Burkholderiales</taxon>
        <taxon>Burkholderiaceae</taxon>
        <taxon>Paraburkholderia</taxon>
    </lineage>
</organism>
<evidence type="ECO:0000313" key="1">
    <source>
        <dbReference type="EMBL" id="MFM0108739.1"/>
    </source>
</evidence>
<accession>A0ACC7NNP5</accession>
<keyword evidence="2" id="KW-1185">Reference proteome</keyword>
<evidence type="ECO:0000313" key="2">
    <source>
        <dbReference type="Proteomes" id="UP001629235"/>
    </source>
</evidence>
<dbReference type="Proteomes" id="UP001629235">
    <property type="component" value="Unassembled WGS sequence"/>
</dbReference>
<protein>
    <submittedName>
        <fullName evidence="1">Uncharacterized protein</fullName>
    </submittedName>
</protein>
<sequence>MDEVPLNVEADGRIGMRQGDGLQLEPYVYFLHVLTELSQHAPNANASKLLPFNFAKLPARARSPA</sequence>
<name>A0ACC7NNP5_9BURK</name>
<proteinExistence type="predicted"/>
<comment type="caution">
    <text evidence="1">The sequence shown here is derived from an EMBL/GenBank/DDBJ whole genome shotgun (WGS) entry which is preliminary data.</text>
</comment>
<reference evidence="1 2" key="1">
    <citation type="journal article" date="2024" name="Chem. Sci.">
        <title>Discovery of megapolipeptins by genome mining of a Burkholderiales bacteria collection.</title>
        <authorList>
            <person name="Paulo B.S."/>
            <person name="Recchia M.J.J."/>
            <person name="Lee S."/>
            <person name="Fergusson C.H."/>
            <person name="Romanowski S.B."/>
            <person name="Hernandez A."/>
            <person name="Krull N."/>
            <person name="Liu D.Y."/>
            <person name="Cavanagh H."/>
            <person name="Bos A."/>
            <person name="Gray C.A."/>
            <person name="Murphy B.T."/>
            <person name="Linington R.G."/>
            <person name="Eustaquio A.S."/>
        </authorList>
    </citation>
    <scope>NUCLEOTIDE SEQUENCE [LARGE SCALE GENOMIC DNA]</scope>
    <source>
        <strain evidence="1 2">RL18-126-BIB-B</strain>
    </source>
</reference>
<dbReference type="EMBL" id="JAQQDW010000135">
    <property type="protein sequence ID" value="MFM0108739.1"/>
    <property type="molecule type" value="Genomic_DNA"/>
</dbReference>